<dbReference type="OrthoDB" id="281822at2"/>
<feature type="chain" id="PRO_5022161365" evidence="1">
    <location>
        <begin position="22"/>
        <end position="161"/>
    </location>
</feature>
<organism evidence="2 3">
    <name type="scientific">Anatilimnocola aggregata</name>
    <dbReference type="NCBI Taxonomy" id="2528021"/>
    <lineage>
        <taxon>Bacteria</taxon>
        <taxon>Pseudomonadati</taxon>
        <taxon>Planctomycetota</taxon>
        <taxon>Planctomycetia</taxon>
        <taxon>Pirellulales</taxon>
        <taxon>Pirellulaceae</taxon>
        <taxon>Anatilimnocola</taxon>
    </lineage>
</organism>
<reference evidence="2 3" key="1">
    <citation type="submission" date="2019-02" db="EMBL/GenBank/DDBJ databases">
        <title>Deep-cultivation of Planctomycetes and their phenomic and genomic characterization uncovers novel biology.</title>
        <authorList>
            <person name="Wiegand S."/>
            <person name="Jogler M."/>
            <person name="Boedeker C."/>
            <person name="Pinto D."/>
            <person name="Vollmers J."/>
            <person name="Rivas-Marin E."/>
            <person name="Kohn T."/>
            <person name="Peeters S.H."/>
            <person name="Heuer A."/>
            <person name="Rast P."/>
            <person name="Oberbeckmann S."/>
            <person name="Bunk B."/>
            <person name="Jeske O."/>
            <person name="Meyerdierks A."/>
            <person name="Storesund J.E."/>
            <person name="Kallscheuer N."/>
            <person name="Luecker S."/>
            <person name="Lage O.M."/>
            <person name="Pohl T."/>
            <person name="Merkel B.J."/>
            <person name="Hornburger P."/>
            <person name="Mueller R.-W."/>
            <person name="Bruemmer F."/>
            <person name="Labrenz M."/>
            <person name="Spormann A.M."/>
            <person name="Op den Camp H."/>
            <person name="Overmann J."/>
            <person name="Amann R."/>
            <person name="Jetten M.S.M."/>
            <person name="Mascher T."/>
            <person name="Medema M.H."/>
            <person name="Devos D.P."/>
            <person name="Kaster A.-K."/>
            <person name="Ovreas L."/>
            <person name="Rohde M."/>
            <person name="Galperin M.Y."/>
            <person name="Jogler C."/>
        </authorList>
    </citation>
    <scope>NUCLEOTIDE SEQUENCE [LARGE SCALE GENOMIC DNA]</scope>
    <source>
        <strain evidence="2 3">ETA_A8</strain>
    </source>
</reference>
<dbReference type="Proteomes" id="UP000315017">
    <property type="component" value="Chromosome"/>
</dbReference>
<keyword evidence="1" id="KW-0732">Signal</keyword>
<proteinExistence type="predicted"/>
<protein>
    <submittedName>
        <fullName evidence="2">Uncharacterized protein</fullName>
    </submittedName>
</protein>
<dbReference type="AlphaFoldDB" id="A0A517YKW0"/>
<evidence type="ECO:0000256" key="1">
    <source>
        <dbReference type="SAM" id="SignalP"/>
    </source>
</evidence>
<sequence precursor="true">MKRRELLIAGGCLLIGPSLLAAEPKPATDAPAPFDLQTYRGKAVFLAEALKRLHNVQSVDEALERTLAIETKEGTLLPIVEDVRGRALRNDERLRKMDLEVLVRKFRGSPAGQIIRLYEVTGEGKFEIDYWCEICSIAMYELKICECCQGDIILRKTKVKP</sequence>
<accession>A0A517YKW0</accession>
<evidence type="ECO:0000313" key="2">
    <source>
        <dbReference type="EMBL" id="QDU30859.1"/>
    </source>
</evidence>
<name>A0A517YKW0_9BACT</name>
<dbReference type="KEGG" id="aagg:ETAA8_60080"/>
<feature type="signal peptide" evidence="1">
    <location>
        <begin position="1"/>
        <end position="21"/>
    </location>
</feature>
<dbReference type="EMBL" id="CP036274">
    <property type="protein sequence ID" value="QDU30859.1"/>
    <property type="molecule type" value="Genomic_DNA"/>
</dbReference>
<dbReference type="RefSeq" id="WP_145097016.1">
    <property type="nucleotide sequence ID" value="NZ_CP036274.1"/>
</dbReference>
<gene>
    <name evidence="2" type="ORF">ETAA8_60080</name>
</gene>
<evidence type="ECO:0000313" key="3">
    <source>
        <dbReference type="Proteomes" id="UP000315017"/>
    </source>
</evidence>
<keyword evidence="3" id="KW-1185">Reference proteome</keyword>